<keyword evidence="1 6" id="KW-0597">Phosphoprotein</keyword>
<dbReference type="PROSITE" id="PS51755">
    <property type="entry name" value="OMPR_PHOB"/>
    <property type="match status" value="1"/>
</dbReference>
<evidence type="ECO:0000256" key="4">
    <source>
        <dbReference type="ARBA" id="ARBA00023125"/>
    </source>
</evidence>
<dbReference type="FunFam" id="3.40.50.2300:FF:000001">
    <property type="entry name" value="DNA-binding response regulator PhoB"/>
    <property type="match status" value="1"/>
</dbReference>
<dbReference type="GO" id="GO:0032993">
    <property type="term" value="C:protein-DNA complex"/>
    <property type="evidence" value="ECO:0007669"/>
    <property type="project" value="TreeGrafter"/>
</dbReference>
<dbReference type="Proteomes" id="UP000265715">
    <property type="component" value="Unassembled WGS sequence"/>
</dbReference>
<keyword evidence="5" id="KW-0804">Transcription</keyword>
<dbReference type="SMART" id="SM00862">
    <property type="entry name" value="Trans_reg_C"/>
    <property type="match status" value="1"/>
</dbReference>
<feature type="domain" description="OmpR/PhoB-type" evidence="9">
    <location>
        <begin position="125"/>
        <end position="223"/>
    </location>
</feature>
<dbReference type="InterPro" id="IPR039420">
    <property type="entry name" value="WalR-like"/>
</dbReference>
<keyword evidence="3" id="KW-0805">Transcription regulation</keyword>
<dbReference type="PANTHER" id="PTHR48111:SF22">
    <property type="entry name" value="REGULATOR OF RPOS"/>
    <property type="match status" value="1"/>
</dbReference>
<dbReference type="Pfam" id="PF00486">
    <property type="entry name" value="Trans_reg_C"/>
    <property type="match status" value="1"/>
</dbReference>
<dbReference type="RefSeq" id="WP_036218185.1">
    <property type="nucleotide sequence ID" value="NZ_QXDL01000029.1"/>
</dbReference>
<evidence type="ECO:0000256" key="5">
    <source>
        <dbReference type="ARBA" id="ARBA00023163"/>
    </source>
</evidence>
<organism evidence="10 11">
    <name type="scientific">Calidithermus terrae</name>
    <dbReference type="NCBI Taxonomy" id="1408545"/>
    <lineage>
        <taxon>Bacteria</taxon>
        <taxon>Thermotogati</taxon>
        <taxon>Deinococcota</taxon>
        <taxon>Deinococci</taxon>
        <taxon>Thermales</taxon>
        <taxon>Thermaceae</taxon>
        <taxon>Calidithermus</taxon>
    </lineage>
</organism>
<dbReference type="Gene3D" id="1.10.10.10">
    <property type="entry name" value="Winged helix-like DNA-binding domain superfamily/Winged helix DNA-binding domain"/>
    <property type="match status" value="1"/>
</dbReference>
<dbReference type="Pfam" id="PF00072">
    <property type="entry name" value="Response_reg"/>
    <property type="match status" value="1"/>
</dbReference>
<dbReference type="AlphaFoldDB" id="A0A399ETX8"/>
<feature type="domain" description="Response regulatory" evidence="8">
    <location>
        <begin position="3"/>
        <end position="117"/>
    </location>
</feature>
<dbReference type="PANTHER" id="PTHR48111">
    <property type="entry name" value="REGULATOR OF RPOS"/>
    <property type="match status" value="1"/>
</dbReference>
<evidence type="ECO:0000313" key="10">
    <source>
        <dbReference type="EMBL" id="RIH88064.1"/>
    </source>
</evidence>
<evidence type="ECO:0000256" key="3">
    <source>
        <dbReference type="ARBA" id="ARBA00023015"/>
    </source>
</evidence>
<dbReference type="SUPFAM" id="SSF52172">
    <property type="entry name" value="CheY-like"/>
    <property type="match status" value="1"/>
</dbReference>
<dbReference type="InterPro" id="IPR011006">
    <property type="entry name" value="CheY-like_superfamily"/>
</dbReference>
<evidence type="ECO:0000259" key="8">
    <source>
        <dbReference type="PROSITE" id="PS50110"/>
    </source>
</evidence>
<accession>A0A399ETX8</accession>
<protein>
    <submittedName>
        <fullName evidence="10">Response regulator MprA</fullName>
    </submittedName>
</protein>
<dbReference type="EMBL" id="QXDL01000029">
    <property type="protein sequence ID" value="RIH88064.1"/>
    <property type="molecule type" value="Genomic_DNA"/>
</dbReference>
<evidence type="ECO:0000259" key="9">
    <source>
        <dbReference type="PROSITE" id="PS51755"/>
    </source>
</evidence>
<dbReference type="GO" id="GO:0000156">
    <property type="term" value="F:phosphorelay response regulator activity"/>
    <property type="evidence" value="ECO:0007669"/>
    <property type="project" value="TreeGrafter"/>
</dbReference>
<dbReference type="Gene3D" id="3.40.50.2300">
    <property type="match status" value="1"/>
</dbReference>
<gene>
    <name evidence="10" type="primary">mprA_3</name>
    <name evidence="10" type="ORF">Mterra_01059</name>
</gene>
<keyword evidence="2" id="KW-0902">Two-component regulatory system</keyword>
<dbReference type="PROSITE" id="PS50110">
    <property type="entry name" value="RESPONSE_REGULATORY"/>
    <property type="match status" value="1"/>
</dbReference>
<proteinExistence type="predicted"/>
<evidence type="ECO:0000313" key="11">
    <source>
        <dbReference type="Proteomes" id="UP000265715"/>
    </source>
</evidence>
<evidence type="ECO:0000256" key="2">
    <source>
        <dbReference type="ARBA" id="ARBA00023012"/>
    </source>
</evidence>
<dbReference type="OrthoDB" id="9790442at2"/>
<keyword evidence="11" id="KW-1185">Reference proteome</keyword>
<feature type="modified residue" description="4-aspartylphosphate" evidence="6">
    <location>
        <position position="52"/>
    </location>
</feature>
<dbReference type="InterPro" id="IPR001867">
    <property type="entry name" value="OmpR/PhoB-type_DNA-bd"/>
</dbReference>
<evidence type="ECO:0000256" key="1">
    <source>
        <dbReference type="ARBA" id="ARBA00022553"/>
    </source>
</evidence>
<name>A0A399ETX8_9DEIN</name>
<dbReference type="Gene3D" id="6.10.250.690">
    <property type="match status" value="1"/>
</dbReference>
<dbReference type="GO" id="GO:0006355">
    <property type="term" value="P:regulation of DNA-templated transcription"/>
    <property type="evidence" value="ECO:0007669"/>
    <property type="project" value="InterPro"/>
</dbReference>
<keyword evidence="4 7" id="KW-0238">DNA-binding</keyword>
<dbReference type="CDD" id="cd17574">
    <property type="entry name" value="REC_OmpR"/>
    <property type="match status" value="1"/>
</dbReference>
<dbReference type="GO" id="GO:0005829">
    <property type="term" value="C:cytosol"/>
    <property type="evidence" value="ECO:0007669"/>
    <property type="project" value="TreeGrafter"/>
</dbReference>
<dbReference type="GO" id="GO:0000976">
    <property type="term" value="F:transcription cis-regulatory region binding"/>
    <property type="evidence" value="ECO:0007669"/>
    <property type="project" value="TreeGrafter"/>
</dbReference>
<dbReference type="CDD" id="cd00383">
    <property type="entry name" value="trans_reg_C"/>
    <property type="match status" value="1"/>
</dbReference>
<sequence length="225" mass="25594">MQRILVIDDDPSVRNFLKRGLSYEGYAVDLAESGEAGLNQARDRYPDLVILDWMMPGMDGVEVLRRLRAADEKLPVIMLTAKDAPEDQIKGLDTGADDYVTKPISFDVLVARIRSLLRRHQAEAPTVLRFADLEMNTEAFTVRRGERNISLTSLEFRLLQTFLENPERVMSKELILDKVWGTDFFGDVNVVEVYVKQIRQKLEAGGEPRLIQTIRGAGYVLRENP</sequence>
<comment type="caution">
    <text evidence="10">The sequence shown here is derived from an EMBL/GenBank/DDBJ whole genome shotgun (WGS) entry which is preliminary data.</text>
</comment>
<evidence type="ECO:0000256" key="7">
    <source>
        <dbReference type="PROSITE-ProRule" id="PRU01091"/>
    </source>
</evidence>
<reference evidence="10 11" key="1">
    <citation type="submission" date="2018-08" db="EMBL/GenBank/DDBJ databases">
        <title>Meiothermus terrae DSM 26712 genome sequencing project.</title>
        <authorList>
            <person name="Da Costa M.S."/>
            <person name="Albuquerque L."/>
            <person name="Raposo P."/>
            <person name="Froufe H.J.C."/>
            <person name="Barroso C.S."/>
            <person name="Egas C."/>
        </authorList>
    </citation>
    <scope>NUCLEOTIDE SEQUENCE [LARGE SCALE GENOMIC DNA]</scope>
    <source>
        <strain evidence="10 11">DSM 26712</strain>
    </source>
</reference>
<dbReference type="SMART" id="SM00448">
    <property type="entry name" value="REC"/>
    <property type="match status" value="1"/>
</dbReference>
<dbReference type="FunFam" id="1.10.10.10:FF:000005">
    <property type="entry name" value="Two-component system response regulator"/>
    <property type="match status" value="1"/>
</dbReference>
<dbReference type="InterPro" id="IPR036388">
    <property type="entry name" value="WH-like_DNA-bd_sf"/>
</dbReference>
<evidence type="ECO:0000256" key="6">
    <source>
        <dbReference type="PROSITE-ProRule" id="PRU00169"/>
    </source>
</evidence>
<dbReference type="InterPro" id="IPR001789">
    <property type="entry name" value="Sig_transdc_resp-reg_receiver"/>
</dbReference>
<feature type="DNA-binding region" description="OmpR/PhoB-type" evidence="7">
    <location>
        <begin position="125"/>
        <end position="223"/>
    </location>
</feature>